<dbReference type="EMBL" id="NEVL01000007">
    <property type="protein sequence ID" value="OZI28151.1"/>
    <property type="molecule type" value="Genomic_DNA"/>
</dbReference>
<sequence length="296" mass="32256">MTPELPPGTAVVCHDAGAANIIVAGLRASGRSDWRPVMHGPAHALWTRAFGEPGTADLHDTIARAPMLISGTGWASTLEHDARRIARDAGVPSVAVIDHWVNYAARFERDGEVVWPDVFWVTDEYAEAEARRVFGAQARIECVRNEYVEAQLAAIAAVAPASPAELLYVLEPTRNDWGRGEPGEFQALDQFVRLLPALGLPDALRIVLRPHPSDPPGKYDAWLSAQHDARMVLDVEPDIGVSIGRARWIAGCESFALVLGLRAGRDVICTLPAWAPACRLPHRGMIHLKDIESKAK</sequence>
<reference evidence="1 2" key="1">
    <citation type="submission" date="2017-05" db="EMBL/GenBank/DDBJ databases">
        <title>Complete and WGS of Bordetella genogroups.</title>
        <authorList>
            <person name="Spilker T."/>
            <person name="LiPuma J."/>
        </authorList>
    </citation>
    <scope>NUCLEOTIDE SEQUENCE [LARGE SCALE GENOMIC DNA]</scope>
    <source>
        <strain evidence="1 2">AU17610</strain>
    </source>
</reference>
<evidence type="ECO:0000313" key="1">
    <source>
        <dbReference type="EMBL" id="OZI28151.1"/>
    </source>
</evidence>
<evidence type="ECO:0000313" key="2">
    <source>
        <dbReference type="Proteomes" id="UP000217005"/>
    </source>
</evidence>
<protein>
    <submittedName>
        <fullName evidence="1">Uncharacterized protein</fullName>
    </submittedName>
</protein>
<comment type="caution">
    <text evidence="1">The sequence shown here is derived from an EMBL/GenBank/DDBJ whole genome shotgun (WGS) entry which is preliminary data.</text>
</comment>
<dbReference type="RefSeq" id="WP_094829104.1">
    <property type="nucleotide sequence ID" value="NZ_NEVL01000007.1"/>
</dbReference>
<dbReference type="AlphaFoldDB" id="A0A261RTB7"/>
<accession>A0A261RTB7</accession>
<gene>
    <name evidence="1" type="ORF">CEG14_24880</name>
</gene>
<dbReference type="OrthoDB" id="757934at2"/>
<proteinExistence type="predicted"/>
<organism evidence="1 2">
    <name type="scientific">Bordetella genomosp. 1</name>
    <dbReference type="NCBI Taxonomy" id="1395607"/>
    <lineage>
        <taxon>Bacteria</taxon>
        <taxon>Pseudomonadati</taxon>
        <taxon>Pseudomonadota</taxon>
        <taxon>Betaproteobacteria</taxon>
        <taxon>Burkholderiales</taxon>
        <taxon>Alcaligenaceae</taxon>
        <taxon>Bordetella</taxon>
    </lineage>
</organism>
<dbReference type="Proteomes" id="UP000217005">
    <property type="component" value="Unassembled WGS sequence"/>
</dbReference>
<name>A0A261RTB7_9BORD</name>